<dbReference type="InterPro" id="IPR029903">
    <property type="entry name" value="RmlD-like-bd"/>
</dbReference>
<evidence type="ECO:0000313" key="5">
    <source>
        <dbReference type="Proteomes" id="UP000177258"/>
    </source>
</evidence>
<dbReference type="PANTHER" id="PTHR10491:SF4">
    <property type="entry name" value="METHIONINE ADENOSYLTRANSFERASE 2 SUBUNIT BETA"/>
    <property type="match status" value="1"/>
</dbReference>
<organism evidence="4 5">
    <name type="scientific">Candidatus Daviesbacteria bacterium RIFCSPHIGHO2_02_FULL_41_10</name>
    <dbReference type="NCBI Taxonomy" id="1797774"/>
    <lineage>
        <taxon>Bacteria</taxon>
        <taxon>Candidatus Daviesiibacteriota</taxon>
    </lineage>
</organism>
<dbReference type="GO" id="GO:0019305">
    <property type="term" value="P:dTDP-rhamnose biosynthetic process"/>
    <property type="evidence" value="ECO:0007669"/>
    <property type="project" value="UniProtKB-UniPathway"/>
</dbReference>
<dbReference type="AlphaFoldDB" id="A0A1F5JY52"/>
<dbReference type="Pfam" id="PF04321">
    <property type="entry name" value="RmlD_sub_bind"/>
    <property type="match status" value="1"/>
</dbReference>
<dbReference type="EMBL" id="MFDB01000008">
    <property type="protein sequence ID" value="OGE33523.1"/>
    <property type="molecule type" value="Genomic_DNA"/>
</dbReference>
<comment type="caution">
    <text evidence="4">The sequence shown here is derived from an EMBL/GenBank/DDBJ whole genome shotgun (WGS) entry which is preliminary data.</text>
</comment>
<keyword evidence="2" id="KW-0521">NADP</keyword>
<dbReference type="Proteomes" id="UP000177258">
    <property type="component" value="Unassembled WGS sequence"/>
</dbReference>
<dbReference type="EC" id="1.1.1.133" evidence="2"/>
<proteinExistence type="inferred from homology"/>
<dbReference type="InterPro" id="IPR005913">
    <property type="entry name" value="dTDP_dehydrorham_reduct"/>
</dbReference>
<comment type="similarity">
    <text evidence="1 2">Belongs to the dTDP-4-dehydrorhamnose reductase family.</text>
</comment>
<protein>
    <recommendedName>
        <fullName evidence="2">dTDP-4-dehydrorhamnose reductase</fullName>
        <ecNumber evidence="2">1.1.1.133</ecNumber>
    </recommendedName>
</protein>
<dbReference type="PANTHER" id="PTHR10491">
    <property type="entry name" value="DTDP-4-DEHYDRORHAMNOSE REDUCTASE"/>
    <property type="match status" value="1"/>
</dbReference>
<sequence length="307" mass="34689">MKKILIFGGSGLVGSKFIDLFKNIFDINKFVSYEIKSPLAAEVDILNKDVIAKTIQEFNPDTVINFAAYTQVEEAEAQKGNKEGMCYQINAMGAKNVALSCKEFDKKLIHISTEYVFDGTKENSPYSEEDKPNPVNWYGQTKLFGEQFVLESGCPAVIVRICMPFSAFYELKKDVARFFLEELKAGRKIKAIEDQRVTPTNVSDIANALQVMLESETTGLYHVSSTDSVTPLEFAKNIAEEFNLNYSLISPVDFDEYNEKKKAKLLKFSWLNPTKFEREFGEGILHTVEEGLALFKKEIDAESANRL</sequence>
<evidence type="ECO:0000259" key="3">
    <source>
        <dbReference type="Pfam" id="PF04321"/>
    </source>
</evidence>
<dbReference type="CDD" id="cd05254">
    <property type="entry name" value="dTDP_HR_like_SDR_e"/>
    <property type="match status" value="1"/>
</dbReference>
<name>A0A1F5JY52_9BACT</name>
<dbReference type="UniPathway" id="UPA00124"/>
<dbReference type="GO" id="GO:0008831">
    <property type="term" value="F:dTDP-4-dehydrorhamnose reductase activity"/>
    <property type="evidence" value="ECO:0007669"/>
    <property type="project" value="UniProtKB-EC"/>
</dbReference>
<dbReference type="Gene3D" id="3.40.50.720">
    <property type="entry name" value="NAD(P)-binding Rossmann-like Domain"/>
    <property type="match status" value="1"/>
</dbReference>
<comment type="pathway">
    <text evidence="2">Carbohydrate biosynthesis; dTDP-L-rhamnose biosynthesis.</text>
</comment>
<reference evidence="4 5" key="1">
    <citation type="journal article" date="2016" name="Nat. Commun.">
        <title>Thousands of microbial genomes shed light on interconnected biogeochemical processes in an aquifer system.</title>
        <authorList>
            <person name="Anantharaman K."/>
            <person name="Brown C.T."/>
            <person name="Hug L.A."/>
            <person name="Sharon I."/>
            <person name="Castelle C.J."/>
            <person name="Probst A.J."/>
            <person name="Thomas B.C."/>
            <person name="Singh A."/>
            <person name="Wilkins M.J."/>
            <person name="Karaoz U."/>
            <person name="Brodie E.L."/>
            <person name="Williams K.H."/>
            <person name="Hubbard S.S."/>
            <person name="Banfield J.F."/>
        </authorList>
    </citation>
    <scope>NUCLEOTIDE SEQUENCE [LARGE SCALE GENOMIC DNA]</scope>
</reference>
<comment type="function">
    <text evidence="2">Catalyzes the reduction of dTDP-6-deoxy-L-lyxo-4-hexulose to yield dTDP-L-rhamnose.</text>
</comment>
<gene>
    <name evidence="4" type="ORF">A3D83_00965</name>
</gene>
<dbReference type="InterPro" id="IPR036291">
    <property type="entry name" value="NAD(P)-bd_dom_sf"/>
</dbReference>
<dbReference type="SUPFAM" id="SSF51735">
    <property type="entry name" value="NAD(P)-binding Rossmann-fold domains"/>
    <property type="match status" value="1"/>
</dbReference>
<evidence type="ECO:0000313" key="4">
    <source>
        <dbReference type="EMBL" id="OGE33523.1"/>
    </source>
</evidence>
<dbReference type="GO" id="GO:0005829">
    <property type="term" value="C:cytosol"/>
    <property type="evidence" value="ECO:0007669"/>
    <property type="project" value="TreeGrafter"/>
</dbReference>
<accession>A0A1F5JY52</accession>
<keyword evidence="2" id="KW-0560">Oxidoreductase</keyword>
<feature type="domain" description="RmlD-like substrate binding" evidence="3">
    <location>
        <begin position="3"/>
        <end position="283"/>
    </location>
</feature>
<evidence type="ECO:0000256" key="1">
    <source>
        <dbReference type="ARBA" id="ARBA00010944"/>
    </source>
</evidence>
<evidence type="ECO:0000256" key="2">
    <source>
        <dbReference type="RuleBase" id="RU364082"/>
    </source>
</evidence>